<sequence length="43" mass="4805">MTVTGSHILFSVLLLKDELTTLYDTDNKYLLSGTITVIEQCTI</sequence>
<keyword evidence="2" id="KW-1185">Reference proteome</keyword>
<comment type="caution">
    <text evidence="1">The sequence shown here is derived from an EMBL/GenBank/DDBJ whole genome shotgun (WGS) entry which is preliminary data.</text>
</comment>
<dbReference type="EMBL" id="RAPO01000001">
    <property type="protein sequence ID" value="RKD97370.1"/>
    <property type="molecule type" value="Genomic_DNA"/>
</dbReference>
<proteinExistence type="predicted"/>
<gene>
    <name evidence="1" type="ORF">ATJ93_0356</name>
</gene>
<dbReference type="AlphaFoldDB" id="A0A419WPF6"/>
<evidence type="ECO:0000313" key="2">
    <source>
        <dbReference type="Proteomes" id="UP000283805"/>
    </source>
</evidence>
<accession>A0A419WPF6</accession>
<protein>
    <submittedName>
        <fullName evidence="1">Uncharacterized protein</fullName>
    </submittedName>
</protein>
<name>A0A419WPF6_9EURY</name>
<dbReference type="Proteomes" id="UP000283805">
    <property type="component" value="Unassembled WGS sequence"/>
</dbReference>
<evidence type="ECO:0000313" key="1">
    <source>
        <dbReference type="EMBL" id="RKD97370.1"/>
    </source>
</evidence>
<organism evidence="1 2">
    <name type="scientific">Halopiger aswanensis</name>
    <dbReference type="NCBI Taxonomy" id="148449"/>
    <lineage>
        <taxon>Archaea</taxon>
        <taxon>Methanobacteriati</taxon>
        <taxon>Methanobacteriota</taxon>
        <taxon>Stenosarchaea group</taxon>
        <taxon>Halobacteria</taxon>
        <taxon>Halobacteriales</taxon>
        <taxon>Natrialbaceae</taxon>
        <taxon>Halopiger</taxon>
    </lineage>
</organism>
<reference evidence="1 2" key="1">
    <citation type="submission" date="2018-09" db="EMBL/GenBank/DDBJ databases">
        <title>Genomic Encyclopedia of Archaeal and Bacterial Type Strains, Phase II (KMG-II): from individual species to whole genera.</title>
        <authorList>
            <person name="Goeker M."/>
        </authorList>
    </citation>
    <scope>NUCLEOTIDE SEQUENCE [LARGE SCALE GENOMIC DNA]</scope>
    <source>
        <strain evidence="1 2">DSM 13151</strain>
    </source>
</reference>